<organism evidence="1 2">
    <name type="scientific">Methylobacterium adhaesivum</name>
    <dbReference type="NCBI Taxonomy" id="333297"/>
    <lineage>
        <taxon>Bacteria</taxon>
        <taxon>Pseudomonadati</taxon>
        <taxon>Pseudomonadota</taxon>
        <taxon>Alphaproteobacteria</taxon>
        <taxon>Hyphomicrobiales</taxon>
        <taxon>Methylobacteriaceae</taxon>
        <taxon>Methylobacterium</taxon>
    </lineage>
</organism>
<dbReference type="Proteomes" id="UP001224644">
    <property type="component" value="Unassembled WGS sequence"/>
</dbReference>
<protein>
    <submittedName>
        <fullName evidence="1">DUF4258 domain-containing protein</fullName>
    </submittedName>
</protein>
<proteinExistence type="predicted"/>
<reference evidence="2" key="1">
    <citation type="journal article" date="2019" name="Int. J. Syst. Evol. Microbiol.">
        <title>The Global Catalogue of Microorganisms (GCM) 10K type strain sequencing project: providing services to taxonomists for standard genome sequencing and annotation.</title>
        <authorList>
            <consortium name="The Broad Institute Genomics Platform"/>
            <consortium name="The Broad Institute Genome Sequencing Center for Infectious Disease"/>
            <person name="Wu L."/>
            <person name="Ma J."/>
        </authorList>
    </citation>
    <scope>NUCLEOTIDE SEQUENCE [LARGE SCALE GENOMIC DNA]</scope>
    <source>
        <strain evidence="2">CECT 7069</strain>
    </source>
</reference>
<evidence type="ECO:0000313" key="1">
    <source>
        <dbReference type="EMBL" id="MDN3591741.1"/>
    </source>
</evidence>
<name>A0ABT8BKA3_9HYPH</name>
<sequence length="86" mass="10259">MKRIVFIDHADERLLRRDLDPAWIERTLMAPEAEEPDPVHPHRTRAFGKVPERDGRVLRVIYEQDGDVLRVITAFLDRSRTRRQTR</sequence>
<dbReference type="Pfam" id="PF14076">
    <property type="entry name" value="DUF4258"/>
    <property type="match status" value="1"/>
</dbReference>
<keyword evidence="2" id="KW-1185">Reference proteome</keyword>
<accession>A0ABT8BKA3</accession>
<comment type="caution">
    <text evidence="1">The sequence shown here is derived from an EMBL/GenBank/DDBJ whole genome shotgun (WGS) entry which is preliminary data.</text>
</comment>
<dbReference type="InterPro" id="IPR025354">
    <property type="entry name" value="DUF4258"/>
</dbReference>
<gene>
    <name evidence="1" type="ORF">QWZ12_14140</name>
</gene>
<dbReference type="RefSeq" id="WP_238227140.1">
    <property type="nucleotide sequence ID" value="NZ_BPQD01000025.1"/>
</dbReference>
<evidence type="ECO:0000313" key="2">
    <source>
        <dbReference type="Proteomes" id="UP001224644"/>
    </source>
</evidence>
<dbReference type="EMBL" id="JAUFPX010000012">
    <property type="protein sequence ID" value="MDN3591741.1"/>
    <property type="molecule type" value="Genomic_DNA"/>
</dbReference>